<dbReference type="InterPro" id="IPR050484">
    <property type="entry name" value="Transf_Hexapept/Carb_Anhydrase"/>
</dbReference>
<feature type="chain" id="PRO_5028893234" evidence="11">
    <location>
        <begin position="29"/>
        <end position="425"/>
    </location>
</feature>
<evidence type="ECO:0000256" key="8">
    <source>
        <dbReference type="ARBA" id="ARBA00034694"/>
    </source>
</evidence>
<dbReference type="GO" id="GO:0031966">
    <property type="term" value="C:mitochondrial membrane"/>
    <property type="evidence" value="ECO:0007669"/>
    <property type="project" value="UniProtKB-SubCell"/>
</dbReference>
<dbReference type="CDD" id="cd04645">
    <property type="entry name" value="LbH_gamma_CA_like"/>
    <property type="match status" value="1"/>
</dbReference>
<evidence type="ECO:0000256" key="9">
    <source>
        <dbReference type="ARBA" id="ARBA00053239"/>
    </source>
</evidence>
<dbReference type="FunFam" id="2.160.10.10:FF:000035">
    <property type="entry name" value="Gamma carbonic anhydrase-like 1, mitochondrial"/>
    <property type="match status" value="1"/>
</dbReference>
<evidence type="ECO:0000256" key="7">
    <source>
        <dbReference type="ARBA" id="ARBA00023595"/>
    </source>
</evidence>
<comment type="subunit">
    <text evidence="10">Component of the mitochondrial oxidoreductase respiratory chain complex I; element of the extra matrix-exposed domain, which is attached to the membrane arm of this complex. Interacts with GAMMACA2.</text>
</comment>
<sequence>MENNSGAILFVILAMTIVLQVRPGFSQALPTIPGLFPPGLPIDIIKCWSSLFNVQGCVQEIYKSIFSGQFATIEAACCKTFGAIDTNCWPHMFPLNPFFPPILKNNCERIATTPSSTQVKATHKCCEPVVSFEILKNLPTTPLCLLLREAFCLSLSLSTQDLEESDSITMATSLARISKRSITSAVSSNLIRRYFAAEAVAVATTETPKPKSQVTPSPDRVKWDYRGQRQIIPLGQWLPKVAVDAYVAPNVVLAGQVTVWDGSSVWNGAVLRGDLNKITVGFCSNVQERCVVHAAWSSPTGLPAQTLIDRYVTVGAYSLLRSCTIEPECIIGQHSILMEGSLVETRSILEAGSVLPPGRRIPSGELWGGNPARFIRTLTNEETLEIPKLAVAINHLSGDYFSEFLPYSTIYLEVEKFKKSLGIAI</sequence>
<evidence type="ECO:0000256" key="3">
    <source>
        <dbReference type="ARBA" id="ARBA00022833"/>
    </source>
</evidence>
<dbReference type="InterPro" id="IPR011004">
    <property type="entry name" value="Trimer_LpxA-like_sf"/>
</dbReference>
<evidence type="ECO:0000256" key="5">
    <source>
        <dbReference type="ARBA" id="ARBA00023128"/>
    </source>
</evidence>
<evidence type="ECO:0000256" key="11">
    <source>
        <dbReference type="SAM" id="SignalP"/>
    </source>
</evidence>
<dbReference type="SUPFAM" id="SSF51161">
    <property type="entry name" value="Trimeric LpxA-like enzymes"/>
    <property type="match status" value="1"/>
</dbReference>
<comment type="function">
    <text evidence="9">Involved in complex I assembly in mitochondria and respiration.</text>
</comment>
<feature type="signal peptide" evidence="11">
    <location>
        <begin position="1"/>
        <end position="28"/>
    </location>
</feature>
<dbReference type="GO" id="GO:0046872">
    <property type="term" value="F:metal ion binding"/>
    <property type="evidence" value="ECO:0007669"/>
    <property type="project" value="UniProtKB-KW"/>
</dbReference>
<dbReference type="Pfam" id="PF05617">
    <property type="entry name" value="Prolamin_like"/>
    <property type="match status" value="1"/>
</dbReference>
<reference evidence="13 14" key="1">
    <citation type="submission" date="2020-09" db="EMBL/GenBank/DDBJ databases">
        <authorList>
            <person name="Ashkenazy H."/>
        </authorList>
    </citation>
    <scope>NUCLEOTIDE SEQUENCE [LARGE SCALE GENOMIC DNA]</scope>
    <source>
        <strain evidence="14">cv. Cdm-0</strain>
    </source>
</reference>
<evidence type="ECO:0000256" key="4">
    <source>
        <dbReference type="ARBA" id="ARBA00022946"/>
    </source>
</evidence>
<dbReference type="InterPro" id="IPR008502">
    <property type="entry name" value="Prolamin-like"/>
</dbReference>
<evidence type="ECO:0000256" key="10">
    <source>
        <dbReference type="ARBA" id="ARBA00064069"/>
    </source>
</evidence>
<evidence type="ECO:0000256" key="2">
    <source>
        <dbReference type="ARBA" id="ARBA00022729"/>
    </source>
</evidence>
<dbReference type="AlphaFoldDB" id="A0A7G2EPK4"/>
<keyword evidence="3" id="KW-0862">Zinc</keyword>
<feature type="domain" description="Prolamin-like" evidence="12">
    <location>
        <begin position="46"/>
        <end position="107"/>
    </location>
</feature>
<keyword evidence="4" id="KW-0809">Transit peptide</keyword>
<protein>
    <submittedName>
        <fullName evidence="13">(thale cress) hypothetical protein</fullName>
    </submittedName>
</protein>
<evidence type="ECO:0000313" key="14">
    <source>
        <dbReference type="Proteomes" id="UP000516314"/>
    </source>
</evidence>
<proteinExistence type="inferred from homology"/>
<comment type="subcellular location">
    <subcellularLocation>
        <location evidence="8">Mitochondrion membrane</location>
        <topology evidence="8">Peripheral membrane protein</topology>
        <orientation evidence="8">Matrix side</orientation>
    </subcellularLocation>
</comment>
<dbReference type="EMBL" id="LR881468">
    <property type="protein sequence ID" value="CAD5325238.1"/>
    <property type="molecule type" value="Genomic_DNA"/>
</dbReference>
<comment type="similarity">
    <text evidence="7">Belongs to the gamma-class carbonic anhydrase family.</text>
</comment>
<accession>A0A7G2EPK4</accession>
<dbReference type="InterPro" id="IPR047324">
    <property type="entry name" value="LbH_gamma_CA-like"/>
</dbReference>
<name>A0A7G2EPK4_ARATH</name>
<organism evidence="13 14">
    <name type="scientific">Arabidopsis thaliana</name>
    <name type="common">Mouse-ear cress</name>
    <dbReference type="NCBI Taxonomy" id="3702"/>
    <lineage>
        <taxon>Eukaryota</taxon>
        <taxon>Viridiplantae</taxon>
        <taxon>Streptophyta</taxon>
        <taxon>Embryophyta</taxon>
        <taxon>Tracheophyta</taxon>
        <taxon>Spermatophyta</taxon>
        <taxon>Magnoliopsida</taxon>
        <taxon>eudicotyledons</taxon>
        <taxon>Gunneridae</taxon>
        <taxon>Pentapetalae</taxon>
        <taxon>rosids</taxon>
        <taxon>malvids</taxon>
        <taxon>Brassicales</taxon>
        <taxon>Brassicaceae</taxon>
        <taxon>Camelineae</taxon>
        <taxon>Arabidopsis</taxon>
    </lineage>
</organism>
<dbReference type="PANTHER" id="PTHR13061:SF29">
    <property type="entry name" value="GAMMA CARBONIC ANHYDRASE-LIKE 1, MITOCHONDRIAL-RELATED"/>
    <property type="match status" value="1"/>
</dbReference>
<evidence type="ECO:0000256" key="1">
    <source>
        <dbReference type="ARBA" id="ARBA00022723"/>
    </source>
</evidence>
<dbReference type="Gene3D" id="2.160.10.10">
    <property type="entry name" value="Hexapeptide repeat proteins"/>
    <property type="match status" value="1"/>
</dbReference>
<evidence type="ECO:0000256" key="6">
    <source>
        <dbReference type="ARBA" id="ARBA00023136"/>
    </source>
</evidence>
<keyword evidence="1" id="KW-0479">Metal-binding</keyword>
<dbReference type="Proteomes" id="UP000516314">
    <property type="component" value="Chromosome 3"/>
</dbReference>
<keyword evidence="6" id="KW-0472">Membrane</keyword>
<keyword evidence="5" id="KW-0496">Mitochondrion</keyword>
<evidence type="ECO:0000313" key="13">
    <source>
        <dbReference type="EMBL" id="CAD5325238.1"/>
    </source>
</evidence>
<dbReference type="PANTHER" id="PTHR13061">
    <property type="entry name" value="DYNACTIN SUBUNIT P25"/>
    <property type="match status" value="1"/>
</dbReference>
<evidence type="ECO:0000259" key="12">
    <source>
        <dbReference type="Pfam" id="PF05617"/>
    </source>
</evidence>
<gene>
    <name evidence="13" type="ORF">AT9943_LOCUS13090</name>
</gene>
<keyword evidence="2 11" id="KW-0732">Signal</keyword>